<dbReference type="AlphaFoldDB" id="A0A951IVJ9"/>
<accession>A0A951IVJ9</accession>
<dbReference type="PROSITE" id="PS51257">
    <property type="entry name" value="PROKAR_LIPOPROTEIN"/>
    <property type="match status" value="1"/>
</dbReference>
<sequence>MRTIFTAISLAIFLLTSCKNESSSLHDAEIKEIESSLITSIQVDGDPSVKYTIEERMDHYKVPGLSIAVIKAGKLRWAKGYGIANNLDHKKVAVTPNTLFQAGSISKPVAALSVLKLVEEGELDLNENVNTYLKNWEIPESKYTKEQKVTLRKILSHTAGLTVHGFPGYTNDESLPSIIQVLNGEGNTPKVILDTIPGSIWRYSGGGYTLMEKVVEDVSGINFEKFMATKILQPLKMTNSTYEQPLPSGLETSASIAYNRRGAAIVGKWHNYSEKAAAGLWTTPTDLAKYCIEVQEILGGKENGLLSKETIELMLTREMERWGLGPALQWGGDSLIFSHGGKNEGFTNELLSFAYKGDGVIIMTNADNGRPLINEILHSISTYYDWGIKKTTKIDPYLTDADQLKKLIGTYKYNGALGPVPDVEGDFLVEVYLNNGKLRMVDRHGYFNWTLVQTKEFEFIEMDEGIEIMFKYDSENIVNSLETYYGFLFDKIE</sequence>
<evidence type="ECO:0000313" key="2">
    <source>
        <dbReference type="EMBL" id="MBW3467009.1"/>
    </source>
</evidence>
<dbReference type="PANTHER" id="PTHR46825:SF12">
    <property type="entry name" value="PENICILLIN-BINDING PROTEIN 4"/>
    <property type="match status" value="1"/>
</dbReference>
<dbReference type="InterPro" id="IPR050491">
    <property type="entry name" value="AmpC-like"/>
</dbReference>
<dbReference type="InterPro" id="IPR001466">
    <property type="entry name" value="Beta-lactam-related"/>
</dbReference>
<gene>
    <name evidence="2" type="ORF">EGN73_04190</name>
</gene>
<dbReference type="EMBL" id="RPHB01000002">
    <property type="protein sequence ID" value="MBW3467009.1"/>
    <property type="molecule type" value="Genomic_DNA"/>
</dbReference>
<dbReference type="PANTHER" id="PTHR46825">
    <property type="entry name" value="D-ALANYL-D-ALANINE-CARBOXYPEPTIDASE/ENDOPEPTIDASE AMPH"/>
    <property type="match status" value="1"/>
</dbReference>
<name>A0A951IVJ9_9BACT</name>
<dbReference type="RefSeq" id="WP_219287220.1">
    <property type="nucleotide sequence ID" value="NZ_RPHB01000002.1"/>
</dbReference>
<evidence type="ECO:0000259" key="1">
    <source>
        <dbReference type="Pfam" id="PF00144"/>
    </source>
</evidence>
<proteinExistence type="predicted"/>
<organism evidence="2 3">
    <name type="scientific">Arthrospiribacter ruber</name>
    <dbReference type="NCBI Taxonomy" id="2487934"/>
    <lineage>
        <taxon>Bacteria</taxon>
        <taxon>Pseudomonadati</taxon>
        <taxon>Bacteroidota</taxon>
        <taxon>Cytophagia</taxon>
        <taxon>Cytophagales</taxon>
        <taxon>Cyclobacteriaceae</taxon>
        <taxon>Arthrospiribacter</taxon>
    </lineage>
</organism>
<reference evidence="2 3" key="1">
    <citation type="journal article" date="2020" name="Syst. Appl. Microbiol.">
        <title>Arthrospiribacter ruber gen. nov., sp. nov., a novel bacterium isolated from Arthrospira cultures.</title>
        <authorList>
            <person name="Waleron M."/>
            <person name="Misztak A."/>
            <person name="Waleron M.M."/>
            <person name="Furmaniak M."/>
            <person name="Mrozik A."/>
            <person name="Waleron K."/>
        </authorList>
    </citation>
    <scope>NUCLEOTIDE SEQUENCE [LARGE SCALE GENOMIC DNA]</scope>
    <source>
        <strain evidence="2 3">DPMB0001</strain>
    </source>
</reference>
<dbReference type="GO" id="GO:0016787">
    <property type="term" value="F:hydrolase activity"/>
    <property type="evidence" value="ECO:0007669"/>
    <property type="project" value="UniProtKB-KW"/>
</dbReference>
<keyword evidence="3" id="KW-1185">Reference proteome</keyword>
<keyword evidence="2" id="KW-0378">Hydrolase</keyword>
<dbReference type="Proteomes" id="UP000727490">
    <property type="component" value="Unassembled WGS sequence"/>
</dbReference>
<evidence type="ECO:0000313" key="3">
    <source>
        <dbReference type="Proteomes" id="UP000727490"/>
    </source>
</evidence>
<comment type="caution">
    <text evidence="2">The sequence shown here is derived from an EMBL/GenBank/DDBJ whole genome shotgun (WGS) entry which is preliminary data.</text>
</comment>
<dbReference type="Pfam" id="PF00144">
    <property type="entry name" value="Beta-lactamase"/>
    <property type="match status" value="1"/>
</dbReference>
<feature type="domain" description="Beta-lactamase-related" evidence="1">
    <location>
        <begin position="52"/>
        <end position="368"/>
    </location>
</feature>
<protein>
    <submittedName>
        <fullName evidence="2">Class A beta-lactamase-related serine hydrolase</fullName>
    </submittedName>
</protein>